<protein>
    <submittedName>
        <fullName evidence="2">Uncharacterized protein</fullName>
    </submittedName>
</protein>
<reference evidence="2 3" key="1">
    <citation type="submission" date="2024-04" db="EMBL/GenBank/DDBJ databases">
        <title>Tritrichomonas musculus Genome.</title>
        <authorList>
            <person name="Alves-Ferreira E."/>
            <person name="Grigg M."/>
            <person name="Lorenzi H."/>
            <person name="Galac M."/>
        </authorList>
    </citation>
    <scope>NUCLEOTIDE SEQUENCE [LARGE SCALE GENOMIC DNA]</scope>
    <source>
        <strain evidence="2 3">EAF2021</strain>
    </source>
</reference>
<evidence type="ECO:0000256" key="1">
    <source>
        <dbReference type="SAM" id="Coils"/>
    </source>
</evidence>
<proteinExistence type="predicted"/>
<keyword evidence="1" id="KW-0175">Coiled coil</keyword>
<feature type="coiled-coil region" evidence="1">
    <location>
        <begin position="11"/>
        <end position="38"/>
    </location>
</feature>
<gene>
    <name evidence="2" type="ORF">M9Y10_043596</name>
</gene>
<evidence type="ECO:0000313" key="2">
    <source>
        <dbReference type="EMBL" id="KAK8884484.1"/>
    </source>
</evidence>
<dbReference type="EMBL" id="JAPFFF010000008">
    <property type="protein sequence ID" value="KAK8884484.1"/>
    <property type="molecule type" value="Genomic_DNA"/>
</dbReference>
<organism evidence="2 3">
    <name type="scientific">Tritrichomonas musculus</name>
    <dbReference type="NCBI Taxonomy" id="1915356"/>
    <lineage>
        <taxon>Eukaryota</taxon>
        <taxon>Metamonada</taxon>
        <taxon>Parabasalia</taxon>
        <taxon>Tritrichomonadida</taxon>
        <taxon>Tritrichomonadidae</taxon>
        <taxon>Tritrichomonas</taxon>
    </lineage>
</organism>
<accession>A0ABR2K0A3</accession>
<comment type="caution">
    <text evidence="2">The sequence shown here is derived from an EMBL/GenBank/DDBJ whole genome shotgun (WGS) entry which is preliminary data.</text>
</comment>
<dbReference type="Proteomes" id="UP001470230">
    <property type="component" value="Unassembled WGS sequence"/>
</dbReference>
<name>A0ABR2K0A3_9EUKA</name>
<evidence type="ECO:0000313" key="3">
    <source>
        <dbReference type="Proteomes" id="UP001470230"/>
    </source>
</evidence>
<sequence length="261" mass="29947">MLYCTMSGKTRLSPEEELAKLQSEIEKLTAEIKQSMSDFPSIPWEKTEEEKGELLLHAFLNDEPFDRFIFGYLPIKASFVKAALKTNDPEIIVAALYFVCKSLDTKSFNELLDQNPDARVQYDHFSGKTSKIIKQDKTITQEERVEDIGRRLKESTGLMNLVLKDELNRVKTGDVFIGMEPCDLQWEFFQSAFKTHNFSLIHPKDMSAKKFIGKKWKRNVNPSQAAILARAWGYPEEIVRAFALLTKNADEKNKLAQLGIM</sequence>
<keyword evidence="3" id="KW-1185">Reference proteome</keyword>